<reference evidence="3" key="2">
    <citation type="submission" date="2025-08" db="UniProtKB">
        <authorList>
            <consortium name="RefSeq"/>
        </authorList>
    </citation>
    <scope>IDENTIFICATION</scope>
    <source>
        <tissue evidence="3">Leaf</tissue>
    </source>
</reference>
<gene>
    <name evidence="3" type="primary">LOC130500088</name>
</gene>
<organism evidence="2 3">
    <name type="scientific">Raphanus sativus</name>
    <name type="common">Radish</name>
    <name type="synonym">Raphanus raphanistrum var. sativus</name>
    <dbReference type="NCBI Taxonomy" id="3726"/>
    <lineage>
        <taxon>Eukaryota</taxon>
        <taxon>Viridiplantae</taxon>
        <taxon>Streptophyta</taxon>
        <taxon>Embryophyta</taxon>
        <taxon>Tracheophyta</taxon>
        <taxon>Spermatophyta</taxon>
        <taxon>Magnoliopsida</taxon>
        <taxon>eudicotyledons</taxon>
        <taxon>Gunneridae</taxon>
        <taxon>Pentapetalae</taxon>
        <taxon>rosids</taxon>
        <taxon>malvids</taxon>
        <taxon>Brassicales</taxon>
        <taxon>Brassicaceae</taxon>
        <taxon>Brassiceae</taxon>
        <taxon>Raphanus</taxon>
    </lineage>
</organism>
<evidence type="ECO:0000256" key="1">
    <source>
        <dbReference type="SAM" id="MobiDB-lite"/>
    </source>
</evidence>
<dbReference type="AlphaFoldDB" id="A0A9W3CGP3"/>
<protein>
    <submittedName>
        <fullName evidence="3">Uncharacterized protein LOC130500088</fullName>
    </submittedName>
</protein>
<dbReference type="RefSeq" id="XP_056850771.1">
    <property type="nucleotide sequence ID" value="XM_056994791.1"/>
</dbReference>
<name>A0A9W3CGP3_RAPSA</name>
<proteinExistence type="predicted"/>
<feature type="region of interest" description="Disordered" evidence="1">
    <location>
        <begin position="26"/>
        <end position="62"/>
    </location>
</feature>
<dbReference type="Proteomes" id="UP000504610">
    <property type="component" value="Chromosome 9"/>
</dbReference>
<evidence type="ECO:0000313" key="2">
    <source>
        <dbReference type="Proteomes" id="UP000504610"/>
    </source>
</evidence>
<dbReference type="GeneID" id="130500088"/>
<evidence type="ECO:0000313" key="3">
    <source>
        <dbReference type="RefSeq" id="XP_056850771.1"/>
    </source>
</evidence>
<accession>A0A9W3CGP3</accession>
<reference evidence="2" key="1">
    <citation type="journal article" date="2019" name="Database">
        <title>The radish genome database (RadishGD): an integrated information resource for radish genomics.</title>
        <authorList>
            <person name="Yu H.J."/>
            <person name="Baek S."/>
            <person name="Lee Y.J."/>
            <person name="Cho A."/>
            <person name="Mun J.H."/>
        </authorList>
    </citation>
    <scope>NUCLEOTIDE SEQUENCE [LARGE SCALE GENOMIC DNA]</scope>
    <source>
        <strain evidence="2">cv. WK10039</strain>
    </source>
</reference>
<sequence>MVMTLITHLHPWIDIESTREFLDGRERRRRNGRSSPSSPPPSLVTTTTIAISPIPHRSPPPPSLLRSVFTGVATNTVIYLSQIDENVESEDDVYSKNDADQGNDDQHTRMLQSLTGMPSAAFEDTAENLMKVEDAYRL</sequence>
<keyword evidence="2" id="KW-1185">Reference proteome</keyword>
<dbReference type="KEGG" id="rsz:130500088"/>